<dbReference type="PROSITE" id="PS51186">
    <property type="entry name" value="GNAT"/>
    <property type="match status" value="1"/>
</dbReference>
<dbReference type="AlphaFoldDB" id="L9WTI6"/>
<dbReference type="GO" id="GO:0016747">
    <property type="term" value="F:acyltransferase activity, transferring groups other than amino-acyl groups"/>
    <property type="evidence" value="ECO:0007669"/>
    <property type="project" value="InterPro"/>
</dbReference>
<dbReference type="STRING" id="1227499.C493_15695"/>
<evidence type="ECO:0000313" key="5">
    <source>
        <dbReference type="Proteomes" id="UP000011602"/>
    </source>
</evidence>
<keyword evidence="2" id="KW-0012">Acyltransferase</keyword>
<dbReference type="Pfam" id="PF00583">
    <property type="entry name" value="Acetyltransf_1"/>
    <property type="match status" value="1"/>
</dbReference>
<accession>L9WTI6</accession>
<reference evidence="4 5" key="1">
    <citation type="journal article" date="2014" name="PLoS Genet.">
        <title>Phylogenetically driven sequencing of extremely halophilic archaea reveals strategies for static and dynamic osmo-response.</title>
        <authorList>
            <person name="Becker E.A."/>
            <person name="Seitzer P.M."/>
            <person name="Tritt A."/>
            <person name="Larsen D."/>
            <person name="Krusor M."/>
            <person name="Yao A.I."/>
            <person name="Wu D."/>
            <person name="Madern D."/>
            <person name="Eisen J.A."/>
            <person name="Darling A.E."/>
            <person name="Facciotti M.T."/>
        </authorList>
    </citation>
    <scope>NUCLEOTIDE SEQUENCE [LARGE SCALE GENOMIC DNA]</scope>
    <source>
        <strain evidence="4 5">JCM 12255</strain>
    </source>
</reference>
<name>L9WTI6_9EURY</name>
<evidence type="ECO:0000259" key="3">
    <source>
        <dbReference type="PROSITE" id="PS51186"/>
    </source>
</evidence>
<evidence type="ECO:0000256" key="2">
    <source>
        <dbReference type="ARBA" id="ARBA00023315"/>
    </source>
</evidence>
<organism evidence="4 5">
    <name type="scientific">Natronolimnohabitans innermongolicus JCM 12255</name>
    <dbReference type="NCBI Taxonomy" id="1227499"/>
    <lineage>
        <taxon>Archaea</taxon>
        <taxon>Methanobacteriati</taxon>
        <taxon>Methanobacteriota</taxon>
        <taxon>Stenosarchaea group</taxon>
        <taxon>Halobacteria</taxon>
        <taxon>Halobacteriales</taxon>
        <taxon>Natrialbaceae</taxon>
        <taxon>Natronolimnohabitans</taxon>
    </lineage>
</organism>
<protein>
    <submittedName>
        <fullName evidence="4">GCN5-like N-acetyltransferase</fullName>
    </submittedName>
</protein>
<keyword evidence="5" id="KW-1185">Reference proteome</keyword>
<dbReference type="InterPro" id="IPR050832">
    <property type="entry name" value="Bact_Acetyltransf"/>
</dbReference>
<dbReference type="Gene3D" id="3.40.630.30">
    <property type="match status" value="1"/>
</dbReference>
<proteinExistence type="predicted"/>
<dbReference type="PANTHER" id="PTHR43877">
    <property type="entry name" value="AMINOALKYLPHOSPHONATE N-ACETYLTRANSFERASE-RELATED-RELATED"/>
    <property type="match status" value="1"/>
</dbReference>
<sequence length="170" mass="18430">MDWTVRYATPADAATVREVARESWHAAYDDLLGPETVDETVSDWYAADDLEASIDDARTRDGAAFLLATANDEGAGFAHAGRLDGGGTALLSRLYVRPDRWGDGAGTALLERVEAELRPPCDRLRAVVLAANEVGVSFYESAGFDRLETRPSDLGDGLEEHVYDRSLADP</sequence>
<dbReference type="InterPro" id="IPR000182">
    <property type="entry name" value="GNAT_dom"/>
</dbReference>
<evidence type="ECO:0000313" key="4">
    <source>
        <dbReference type="EMBL" id="ELY52506.1"/>
    </source>
</evidence>
<dbReference type="Proteomes" id="UP000011602">
    <property type="component" value="Unassembled WGS sequence"/>
</dbReference>
<dbReference type="OrthoDB" id="11597at2157"/>
<dbReference type="EMBL" id="AOHZ01000075">
    <property type="protein sequence ID" value="ELY52506.1"/>
    <property type="molecule type" value="Genomic_DNA"/>
</dbReference>
<dbReference type="eggNOG" id="arCOG00844">
    <property type="taxonomic scope" value="Archaea"/>
</dbReference>
<feature type="domain" description="N-acetyltransferase" evidence="3">
    <location>
        <begin position="14"/>
        <end position="169"/>
    </location>
</feature>
<keyword evidence="1 4" id="KW-0808">Transferase</keyword>
<comment type="caution">
    <text evidence="4">The sequence shown here is derived from an EMBL/GenBank/DDBJ whole genome shotgun (WGS) entry which is preliminary data.</text>
</comment>
<dbReference type="PANTHER" id="PTHR43877:SF2">
    <property type="entry name" value="AMINOALKYLPHOSPHONATE N-ACETYLTRANSFERASE-RELATED"/>
    <property type="match status" value="1"/>
</dbReference>
<dbReference type="SUPFAM" id="SSF55729">
    <property type="entry name" value="Acyl-CoA N-acyltransferases (Nat)"/>
    <property type="match status" value="1"/>
</dbReference>
<evidence type="ECO:0000256" key="1">
    <source>
        <dbReference type="ARBA" id="ARBA00022679"/>
    </source>
</evidence>
<dbReference type="InterPro" id="IPR016181">
    <property type="entry name" value="Acyl_CoA_acyltransferase"/>
</dbReference>
<dbReference type="CDD" id="cd04301">
    <property type="entry name" value="NAT_SF"/>
    <property type="match status" value="1"/>
</dbReference>
<dbReference type="RefSeq" id="WP_007260403.1">
    <property type="nucleotide sequence ID" value="NZ_AOHZ01000075.1"/>
</dbReference>
<gene>
    <name evidence="4" type="ORF">C493_15695</name>
</gene>